<sequence>MATTNSHRFPLSNTVRELVPNAPPPAPLDLLSTVSSLFSQRQEKLRKEKLARQDALTEAQYVAAREAAYKRRAAEEEAEAEFVDRLARALVISPRIKDTEPSKEEIEALVDEEVAKEERGLGLRRAIHETKEAYEKRMVALEYRVDSLDIIEKERKQKEPVHYVDGFPANVIIIDRHVRPIPVASTDGFSCLQCMVLGRRCGRTSDDEHICEPCARNARRCLVKRHLILKSNMLRSWKFAESQFFGYDELEDEARKWMLRMKEKLRQKKRPEGIQPMPAWPEKKGLGGEPDQQNMPRRWQYFLKSISPEGE</sequence>
<reference evidence="1" key="1">
    <citation type="submission" date="2021-03" db="EMBL/GenBank/DDBJ databases">
        <authorList>
            <person name="Alouane T."/>
            <person name="Langin T."/>
            <person name="Bonhomme L."/>
        </authorList>
    </citation>
    <scope>NUCLEOTIDE SEQUENCE</scope>
    <source>
        <strain evidence="1">MDC_Fg202</strain>
    </source>
</reference>
<evidence type="ECO:0000313" key="1">
    <source>
        <dbReference type="EMBL" id="CAG1987269.1"/>
    </source>
</evidence>
<proteinExistence type="predicted"/>
<evidence type="ECO:0000313" key="2">
    <source>
        <dbReference type="Proteomes" id="UP000746612"/>
    </source>
</evidence>
<accession>A0A2H3HLR7</accession>
<dbReference type="EMBL" id="CAJPIJ010000138">
    <property type="protein sequence ID" value="CAG1987269.1"/>
    <property type="molecule type" value="Genomic_DNA"/>
</dbReference>
<dbReference type="Proteomes" id="UP000746612">
    <property type="component" value="Unassembled WGS sequence"/>
</dbReference>
<dbReference type="AlphaFoldDB" id="A0A2H3HLR7"/>
<organism evidence="1 2">
    <name type="scientific">Gibberella zeae</name>
    <name type="common">Wheat head blight fungus</name>
    <name type="synonym">Fusarium graminearum</name>
    <dbReference type="NCBI Taxonomy" id="5518"/>
    <lineage>
        <taxon>Eukaryota</taxon>
        <taxon>Fungi</taxon>
        <taxon>Dikarya</taxon>
        <taxon>Ascomycota</taxon>
        <taxon>Pezizomycotina</taxon>
        <taxon>Sordariomycetes</taxon>
        <taxon>Hypocreomycetidae</taxon>
        <taxon>Hypocreales</taxon>
        <taxon>Nectriaceae</taxon>
        <taxon>Fusarium</taxon>
    </lineage>
</organism>
<protein>
    <submittedName>
        <fullName evidence="1">Uncharacterized protein</fullName>
    </submittedName>
</protein>
<comment type="caution">
    <text evidence="1">The sequence shown here is derived from an EMBL/GenBank/DDBJ whole genome shotgun (WGS) entry which is preliminary data.</text>
</comment>
<gene>
    <name evidence="1" type="ORF">MDCFG202_LOCUS292323</name>
</gene>
<name>A0A2H3HLR7_GIBZA</name>